<name>A0A7W7SM05_9ACTN</name>
<protein>
    <submittedName>
        <fullName evidence="2">Putative ATPase/DNA-binding CsgD family transcriptional regulator</fullName>
    </submittedName>
</protein>
<dbReference type="PROSITE" id="PS50043">
    <property type="entry name" value="HTH_LUXR_2"/>
    <property type="match status" value="1"/>
</dbReference>
<dbReference type="InterPro" id="IPR016032">
    <property type="entry name" value="Sig_transdc_resp-reg_C-effctor"/>
</dbReference>
<dbReference type="InterPro" id="IPR036388">
    <property type="entry name" value="WH-like_DNA-bd_sf"/>
</dbReference>
<dbReference type="Pfam" id="PF00196">
    <property type="entry name" value="GerE"/>
    <property type="match status" value="1"/>
</dbReference>
<evidence type="ECO:0000259" key="1">
    <source>
        <dbReference type="PROSITE" id="PS50043"/>
    </source>
</evidence>
<dbReference type="EMBL" id="JACHJW010000001">
    <property type="protein sequence ID" value="MBB4957262.1"/>
    <property type="molecule type" value="Genomic_DNA"/>
</dbReference>
<evidence type="ECO:0000313" key="3">
    <source>
        <dbReference type="Proteomes" id="UP000578819"/>
    </source>
</evidence>
<keyword evidence="3" id="KW-1185">Reference proteome</keyword>
<dbReference type="PANTHER" id="PTHR47691">
    <property type="entry name" value="REGULATOR-RELATED"/>
    <property type="match status" value="1"/>
</dbReference>
<proteinExistence type="predicted"/>
<dbReference type="CDD" id="cd06170">
    <property type="entry name" value="LuxR_C_like"/>
    <property type="match status" value="1"/>
</dbReference>
<dbReference type="Pfam" id="PF25872">
    <property type="entry name" value="HTH_77"/>
    <property type="match status" value="1"/>
</dbReference>
<dbReference type="SUPFAM" id="SSF52540">
    <property type="entry name" value="P-loop containing nucleoside triphosphate hydrolases"/>
    <property type="match status" value="1"/>
</dbReference>
<sequence>MRLSPEAGVPARAAEVSARAAEVPARAAEVPAREAEVSAREAEVLALLGERCTNAEIAQRLFISVRTVESHVSSLLRKYGVASRRALAAHAATVVVAPTTPRPDGGIVGLPLPRSAFVGRLPERESLSGALAEARLVTLVGPGGVGKTRLAVELVAEIAPRFADGGAFVDLVPVRDHFVAPAVAAVLGVTPAPSQPLIEAIKSELGPRRSLLVMDNCEHLLDAVAAFAEEILSGCPGVTVLATSRERLAVPGERVIGVLPLAEPEARALFDERARAAGAVLSGDPAAVGELCTGLDNMPLAIEIAAARSVSLGPAGLLAAFTDPLRMLSGARGVDPRHGSLRAVLSWSCELLEQTEKSLFRRLSIFAGGFDLESAMRVSGLRDLAETADLLGRLVDKSLVTHDRGPNRWRLLGTVRAYAREHLAVDPDRGDVFGRYLDWAASTAVELVERLTDRWRDDYDLVADDLHAALLGYVGGSGPVPHQLARALGRLTYARRFLAAALGYYRRAAALAPDAATAAQDLRSAADCALIGTEPGERVVELLLACADRAGEGGDGNTRAIALSRVVELVNRFEGRIASDMSHERLTGLLDRAQAAGDETDPEVAAAVAIARVWHANGRRFCPEPKLAVVAEQAARRSGDPVLMSAALDALGGVAARAGRASEARRIGTQRFALLDRLDRTDPRAAPEIEDTFHVAATVAFRTGDLPGALDVAWRMVDDDLLGNRSYRSVGTLVPALVLSGELGESLSQAEAMWDGWQRVGRPPTGDVVGAAAFAMLACGLQGDRAGLLRWQERLIGSTRAAGIDVARLASVAFAECRIAIHLGDFTNAVQLVEQSFADFPGFRYETYARAVGAELAVAAGLPDAARWLVRAEETINDNAWAIACLGRARGRLTRDSHALEAASTDWERLGARIEYACTLGLLPGHEVEAQARLAALGLVTLGH</sequence>
<dbReference type="Proteomes" id="UP000578819">
    <property type="component" value="Unassembled WGS sequence"/>
</dbReference>
<accession>A0A7W7SM05</accession>
<organism evidence="2 3">
    <name type="scientific">Micromonospora polyrhachis</name>
    <dbReference type="NCBI Taxonomy" id="1282883"/>
    <lineage>
        <taxon>Bacteria</taxon>
        <taxon>Bacillati</taxon>
        <taxon>Actinomycetota</taxon>
        <taxon>Actinomycetes</taxon>
        <taxon>Micromonosporales</taxon>
        <taxon>Micromonosporaceae</taxon>
        <taxon>Micromonospora</taxon>
    </lineage>
</organism>
<gene>
    <name evidence="2" type="ORF">FHR38_000995</name>
</gene>
<keyword evidence="2" id="KW-0238">DNA-binding</keyword>
<dbReference type="InterPro" id="IPR027417">
    <property type="entry name" value="P-loop_NTPase"/>
</dbReference>
<dbReference type="RefSeq" id="WP_184533144.1">
    <property type="nucleotide sequence ID" value="NZ_JACHJW010000001.1"/>
</dbReference>
<dbReference type="PANTHER" id="PTHR47691:SF3">
    <property type="entry name" value="HTH-TYPE TRANSCRIPTIONAL REGULATOR RV0890C-RELATED"/>
    <property type="match status" value="1"/>
</dbReference>
<dbReference type="InterPro" id="IPR000792">
    <property type="entry name" value="Tscrpt_reg_LuxR_C"/>
</dbReference>
<dbReference type="PRINTS" id="PR00038">
    <property type="entry name" value="HTHLUXR"/>
</dbReference>
<dbReference type="SUPFAM" id="SSF46894">
    <property type="entry name" value="C-terminal effector domain of the bipartite response regulators"/>
    <property type="match status" value="1"/>
</dbReference>
<feature type="domain" description="HTH luxR-type" evidence="1">
    <location>
        <begin position="30"/>
        <end position="95"/>
    </location>
</feature>
<comment type="caution">
    <text evidence="2">The sequence shown here is derived from an EMBL/GenBank/DDBJ whole genome shotgun (WGS) entry which is preliminary data.</text>
</comment>
<dbReference type="Gene3D" id="3.40.50.300">
    <property type="entry name" value="P-loop containing nucleotide triphosphate hydrolases"/>
    <property type="match status" value="1"/>
</dbReference>
<dbReference type="GO" id="GO:0003677">
    <property type="term" value="F:DNA binding"/>
    <property type="evidence" value="ECO:0007669"/>
    <property type="project" value="UniProtKB-KW"/>
</dbReference>
<dbReference type="AlphaFoldDB" id="A0A7W7SM05"/>
<dbReference type="SMART" id="SM00421">
    <property type="entry name" value="HTH_LUXR"/>
    <property type="match status" value="1"/>
</dbReference>
<dbReference type="GO" id="GO:0006355">
    <property type="term" value="P:regulation of DNA-templated transcription"/>
    <property type="evidence" value="ECO:0007669"/>
    <property type="project" value="InterPro"/>
</dbReference>
<dbReference type="Gene3D" id="1.10.10.10">
    <property type="entry name" value="Winged helix-like DNA-binding domain superfamily/Winged helix DNA-binding domain"/>
    <property type="match status" value="1"/>
</dbReference>
<reference evidence="2 3" key="1">
    <citation type="submission" date="2020-08" db="EMBL/GenBank/DDBJ databases">
        <title>Sequencing the genomes of 1000 actinobacteria strains.</title>
        <authorList>
            <person name="Klenk H.-P."/>
        </authorList>
    </citation>
    <scope>NUCLEOTIDE SEQUENCE [LARGE SCALE GENOMIC DNA]</scope>
    <source>
        <strain evidence="2 3">DSM 45886</strain>
    </source>
</reference>
<dbReference type="InterPro" id="IPR058852">
    <property type="entry name" value="HTH_77"/>
</dbReference>
<evidence type="ECO:0000313" key="2">
    <source>
        <dbReference type="EMBL" id="MBB4957262.1"/>
    </source>
</evidence>